<feature type="chain" id="PRO_5040972550" description="DUF3558 domain-containing protein" evidence="1">
    <location>
        <begin position="31"/>
        <end position="199"/>
    </location>
</feature>
<dbReference type="Proteomes" id="UP001236014">
    <property type="component" value="Chromosome"/>
</dbReference>
<name>A0A9Y2IHN2_9PSEU</name>
<evidence type="ECO:0000256" key="1">
    <source>
        <dbReference type="SAM" id="SignalP"/>
    </source>
</evidence>
<keyword evidence="1" id="KW-0732">Signal</keyword>
<keyword evidence="3" id="KW-1185">Reference proteome</keyword>
<dbReference type="KEGG" id="acab:QRX50_05570"/>
<sequence>MSLSRRFIAAAFVVAAAAGCSNGGSGAVVAAASSGNPAPTTSASPPPAPFVPAVSPAKVTAACPFLDPAEIAKAFGDPNIYDSSEQIPSIQGGLTVYTCKYHRADDPGSLMGALEVADTPTMVAQKTMLQVAEQECADKAQPLGEGAIYCLSKGNGTDIAVIEPSHGVTRIAHLSLAVTRNDGLRAGYTTLAKTLADRL</sequence>
<organism evidence="2 3">
    <name type="scientific">Amycolatopsis carbonis</name>
    <dbReference type="NCBI Taxonomy" id="715471"/>
    <lineage>
        <taxon>Bacteria</taxon>
        <taxon>Bacillati</taxon>
        <taxon>Actinomycetota</taxon>
        <taxon>Actinomycetes</taxon>
        <taxon>Pseudonocardiales</taxon>
        <taxon>Pseudonocardiaceae</taxon>
        <taxon>Amycolatopsis</taxon>
    </lineage>
</organism>
<evidence type="ECO:0000313" key="2">
    <source>
        <dbReference type="EMBL" id="WIX80257.1"/>
    </source>
</evidence>
<dbReference type="RefSeq" id="WP_285970892.1">
    <property type="nucleotide sequence ID" value="NZ_CP127294.1"/>
</dbReference>
<evidence type="ECO:0000313" key="3">
    <source>
        <dbReference type="Proteomes" id="UP001236014"/>
    </source>
</evidence>
<gene>
    <name evidence="2" type="ORF">QRX50_05570</name>
</gene>
<proteinExistence type="predicted"/>
<feature type="signal peptide" evidence="1">
    <location>
        <begin position="1"/>
        <end position="30"/>
    </location>
</feature>
<protein>
    <recommendedName>
        <fullName evidence="4">DUF3558 domain-containing protein</fullName>
    </recommendedName>
</protein>
<dbReference type="PROSITE" id="PS51257">
    <property type="entry name" value="PROKAR_LIPOPROTEIN"/>
    <property type="match status" value="1"/>
</dbReference>
<reference evidence="2 3" key="1">
    <citation type="submission" date="2023-06" db="EMBL/GenBank/DDBJ databases">
        <authorList>
            <person name="Oyuntsetseg B."/>
            <person name="Kim S.B."/>
        </authorList>
    </citation>
    <scope>NUCLEOTIDE SEQUENCE [LARGE SCALE GENOMIC DNA]</scope>
    <source>
        <strain evidence="2 3">2-15</strain>
    </source>
</reference>
<dbReference type="EMBL" id="CP127294">
    <property type="protein sequence ID" value="WIX80257.1"/>
    <property type="molecule type" value="Genomic_DNA"/>
</dbReference>
<accession>A0A9Y2IHN2</accession>
<dbReference type="AlphaFoldDB" id="A0A9Y2IHN2"/>
<evidence type="ECO:0008006" key="4">
    <source>
        <dbReference type="Google" id="ProtNLM"/>
    </source>
</evidence>